<dbReference type="SUPFAM" id="SSF51182">
    <property type="entry name" value="RmlC-like cupins"/>
    <property type="match status" value="1"/>
</dbReference>
<feature type="chain" id="PRO_5015541326" evidence="2">
    <location>
        <begin position="23"/>
        <end position="380"/>
    </location>
</feature>
<reference evidence="5 6" key="1">
    <citation type="submission" date="2018-03" db="EMBL/GenBank/DDBJ databases">
        <title>Genomic Encyclopedia of Archaeal and Bacterial Type Strains, Phase II (KMG-II): from individual species to whole genera.</title>
        <authorList>
            <person name="Goeker M."/>
        </authorList>
    </citation>
    <scope>NUCLEOTIDE SEQUENCE [LARGE SCALE GENOMIC DNA]</scope>
    <source>
        <strain evidence="5 6">DSM 43146</strain>
    </source>
</reference>
<dbReference type="SUPFAM" id="SSF69118">
    <property type="entry name" value="AhpD-like"/>
    <property type="match status" value="1"/>
</dbReference>
<evidence type="ECO:0000313" key="5">
    <source>
        <dbReference type="EMBL" id="PRX10561.1"/>
    </source>
</evidence>
<dbReference type="PANTHER" id="PTHR43698:SF1">
    <property type="entry name" value="BLL4564 PROTEIN"/>
    <property type="match status" value="1"/>
</dbReference>
<dbReference type="RefSeq" id="WP_106330350.1">
    <property type="nucleotide sequence ID" value="NZ_BOMO01000166.1"/>
</dbReference>
<evidence type="ECO:0000256" key="1">
    <source>
        <dbReference type="SAM" id="MobiDB-lite"/>
    </source>
</evidence>
<dbReference type="PANTHER" id="PTHR43698">
    <property type="entry name" value="RIBD C-TERMINAL DOMAIN CONTAINING PROTEIN"/>
    <property type="match status" value="1"/>
</dbReference>
<dbReference type="InterPro" id="IPR003779">
    <property type="entry name" value="CMD-like"/>
</dbReference>
<feature type="domain" description="Cupin type-2" evidence="4">
    <location>
        <begin position="72"/>
        <end position="133"/>
    </location>
</feature>
<evidence type="ECO:0000259" key="4">
    <source>
        <dbReference type="Pfam" id="PF07883"/>
    </source>
</evidence>
<feature type="region of interest" description="Disordered" evidence="1">
    <location>
        <begin position="24"/>
        <end position="52"/>
    </location>
</feature>
<dbReference type="GO" id="GO:0051920">
    <property type="term" value="F:peroxiredoxin activity"/>
    <property type="evidence" value="ECO:0007669"/>
    <property type="project" value="InterPro"/>
</dbReference>
<dbReference type="Gene3D" id="2.60.120.10">
    <property type="entry name" value="Jelly Rolls"/>
    <property type="match status" value="1"/>
</dbReference>
<protein>
    <submittedName>
        <fullName evidence="5">Quercetin dioxygenase-like cupin family protein</fullName>
    </submittedName>
</protein>
<dbReference type="OrthoDB" id="9802489at2"/>
<keyword evidence="6" id="KW-1185">Reference proteome</keyword>
<gene>
    <name evidence="5" type="ORF">CLV67_13341</name>
</gene>
<dbReference type="InterPro" id="IPR047263">
    <property type="entry name" value="HNL-like_cupin"/>
</dbReference>
<evidence type="ECO:0000256" key="2">
    <source>
        <dbReference type="SAM" id="SignalP"/>
    </source>
</evidence>
<evidence type="ECO:0000313" key="6">
    <source>
        <dbReference type="Proteomes" id="UP000239415"/>
    </source>
</evidence>
<comment type="caution">
    <text evidence="5">The sequence shown here is derived from an EMBL/GenBank/DDBJ whole genome shotgun (WGS) entry which is preliminary data.</text>
</comment>
<dbReference type="Pfam" id="PF02627">
    <property type="entry name" value="CMD"/>
    <property type="match status" value="1"/>
</dbReference>
<dbReference type="InterPro" id="IPR014710">
    <property type="entry name" value="RmlC-like_jellyroll"/>
</dbReference>
<sequence length="380" mass="40912">MRRALAALALPLLVLAGTPAAAVDKEDRRKKQTITRSQDQTSTAGSPTTFTGEVRVDTLFPANETAPYSGAYVTFQPGARSAWHTHPAGQRLVVTEGVGRTQQWGGPLHEIRAGDVVWCPPGVKHWHGAAPDSAMTHMALTGVRDGQNVTWMEHVSDQQYNGQVADDQQQTGELSEQHAAVAMIGAFTASGDLPRLTTALNKGLDTGVTVNQVKEVLVQMYAYAGFPRSLNAISTFMAVLEQRKDKGITDEIGPEPAPLPEGTDILKLGTDNQTELTGAPVTGPMFDFAPAIDEFLKTHLFGDIFSRDNLDWRSREVATIAALATLKGTESQLRSHFAIGLNTGLTEGQLRGLVQVLGNEVGSRQAADAGRILDEVLRNR</sequence>
<dbReference type="InterPro" id="IPR029032">
    <property type="entry name" value="AhpD-like"/>
</dbReference>
<dbReference type="Proteomes" id="UP000239415">
    <property type="component" value="Unassembled WGS sequence"/>
</dbReference>
<dbReference type="EMBL" id="PVMZ01000033">
    <property type="protein sequence ID" value="PRX10561.1"/>
    <property type="molecule type" value="Genomic_DNA"/>
</dbReference>
<keyword evidence="2" id="KW-0732">Signal</keyword>
<dbReference type="Gene3D" id="1.20.1290.10">
    <property type="entry name" value="AhpD-like"/>
    <property type="match status" value="1"/>
</dbReference>
<dbReference type="AlphaFoldDB" id="A0A2T0JSF5"/>
<dbReference type="InterPro" id="IPR011051">
    <property type="entry name" value="RmlC_Cupin_sf"/>
</dbReference>
<dbReference type="InterPro" id="IPR013096">
    <property type="entry name" value="Cupin_2"/>
</dbReference>
<feature type="signal peptide" evidence="2">
    <location>
        <begin position="1"/>
        <end position="22"/>
    </location>
</feature>
<dbReference type="GO" id="GO:0051213">
    <property type="term" value="F:dioxygenase activity"/>
    <property type="evidence" value="ECO:0007669"/>
    <property type="project" value="UniProtKB-KW"/>
</dbReference>
<feature type="domain" description="Carboxymuconolactone decarboxylase-like" evidence="3">
    <location>
        <begin position="290"/>
        <end position="369"/>
    </location>
</feature>
<evidence type="ECO:0000259" key="3">
    <source>
        <dbReference type="Pfam" id="PF02627"/>
    </source>
</evidence>
<proteinExistence type="predicted"/>
<keyword evidence="5" id="KW-0560">Oxidoreductase</keyword>
<dbReference type="CDD" id="cd02233">
    <property type="entry name" value="cupin_HNL-like"/>
    <property type="match status" value="1"/>
</dbReference>
<accession>A0A2T0JSF5</accession>
<dbReference type="Pfam" id="PF07883">
    <property type="entry name" value="Cupin_2"/>
    <property type="match status" value="1"/>
</dbReference>
<feature type="compositionally biased region" description="Polar residues" evidence="1">
    <location>
        <begin position="34"/>
        <end position="51"/>
    </location>
</feature>
<keyword evidence="5" id="KW-0223">Dioxygenase</keyword>
<name>A0A2T0JSF5_9ACTN</name>
<organism evidence="5 6">
    <name type="scientific">Actinoplanes italicus</name>
    <dbReference type="NCBI Taxonomy" id="113567"/>
    <lineage>
        <taxon>Bacteria</taxon>
        <taxon>Bacillati</taxon>
        <taxon>Actinomycetota</taxon>
        <taxon>Actinomycetes</taxon>
        <taxon>Micromonosporales</taxon>
        <taxon>Micromonosporaceae</taxon>
        <taxon>Actinoplanes</taxon>
    </lineage>
</organism>